<evidence type="ECO:0000256" key="1">
    <source>
        <dbReference type="ARBA" id="ARBA00001966"/>
    </source>
</evidence>
<dbReference type="SUPFAM" id="SSF52242">
    <property type="entry name" value="Cobalamin (vitamin B12)-binding domain"/>
    <property type="match status" value="1"/>
</dbReference>
<organism evidence="8 9">
    <name type="scientific">OM182 bacterium MED-G28</name>
    <dbReference type="NCBI Taxonomy" id="1986256"/>
    <lineage>
        <taxon>Bacteria</taxon>
        <taxon>Pseudomonadati</taxon>
        <taxon>Pseudomonadota</taxon>
        <taxon>Gammaproteobacteria</taxon>
        <taxon>OMG group</taxon>
        <taxon>OM182 clade</taxon>
    </lineage>
</organism>
<dbReference type="PANTHER" id="PTHR43409">
    <property type="entry name" value="ANAEROBIC MAGNESIUM-PROTOPORPHYRIN IX MONOMETHYL ESTER CYCLASE-RELATED"/>
    <property type="match status" value="1"/>
</dbReference>
<dbReference type="Gene3D" id="3.80.30.20">
    <property type="entry name" value="tm_1862 like domain"/>
    <property type="match status" value="1"/>
</dbReference>
<name>A0A2A5WAJ7_9GAMM</name>
<sequence>MKILMIYPQIDAPLGTNHGIASLAGVLHANGHKLDLMHVSEKYKPVPSSQEIIDHINETKPGLVGFSVMSQQYEWVEEKSKDIRKAMPDFVQVIGGVHCTMVPDDVHKSKLFDYVCVGEGDWALMELMDALEKGDRPHTLPNFRSWMAGVPVSNPVAPFPDLEKLPPLDYDVFDMQAVMEETRGWMGILTSRGCPYKCTYCFNIEIVDQYIEDGAAKNVKDFLRHFPVDVMMEDLKKLLRGNPEINTFIFDDDLFTLNTDYVIEFCKAYIEHEVNTPFVVNGHVNCFDERAAKALAEAGCIIVKFGLESGSPRVRREVLKRYMKNEQIEHSFYSAHAYDLHSSAFIMFGLPYEAREEIMETIRLCAKVKMGRFRWALFFPFKGTAGYEIAKPLIDESKMAGKGNYFDGSCLNFGEEHDLFLDKLSKLCNWYVNAETDWECAPIYRKLVEKIEAMDHDTWLQENEDLVAYDRDLSEQLMAEDKIHYTIRYSNVMGVRSDYIKQEREQMAAGKKTEAIAYTLDQS</sequence>
<evidence type="ECO:0000259" key="6">
    <source>
        <dbReference type="PROSITE" id="PS51332"/>
    </source>
</evidence>
<gene>
    <name evidence="8" type="ORF">CNF02_09040</name>
</gene>
<dbReference type="GO" id="GO:0046872">
    <property type="term" value="F:metal ion binding"/>
    <property type="evidence" value="ECO:0007669"/>
    <property type="project" value="UniProtKB-KW"/>
</dbReference>
<comment type="cofactor">
    <cofactor evidence="1">
        <name>[4Fe-4S] cluster</name>
        <dbReference type="ChEBI" id="CHEBI:49883"/>
    </cofactor>
</comment>
<evidence type="ECO:0000259" key="7">
    <source>
        <dbReference type="PROSITE" id="PS51918"/>
    </source>
</evidence>
<keyword evidence="5" id="KW-0411">Iron-sulfur</keyword>
<dbReference type="GO" id="GO:0003824">
    <property type="term" value="F:catalytic activity"/>
    <property type="evidence" value="ECO:0007669"/>
    <property type="project" value="InterPro"/>
</dbReference>
<proteinExistence type="predicted"/>
<evidence type="ECO:0000256" key="5">
    <source>
        <dbReference type="ARBA" id="ARBA00023014"/>
    </source>
</evidence>
<dbReference type="InterPro" id="IPR007197">
    <property type="entry name" value="rSAM"/>
</dbReference>
<dbReference type="InterPro" id="IPR006638">
    <property type="entry name" value="Elp3/MiaA/NifB-like_rSAM"/>
</dbReference>
<keyword evidence="2" id="KW-0949">S-adenosyl-L-methionine</keyword>
<dbReference type="InterPro" id="IPR034466">
    <property type="entry name" value="Methyltransferase_Class_B"/>
</dbReference>
<dbReference type="InterPro" id="IPR051198">
    <property type="entry name" value="BchE-like"/>
</dbReference>
<dbReference type="SMART" id="SM00729">
    <property type="entry name" value="Elp3"/>
    <property type="match status" value="1"/>
</dbReference>
<dbReference type="AlphaFoldDB" id="A0A2A5WAJ7"/>
<dbReference type="SFLD" id="SFLDG01123">
    <property type="entry name" value="methyltransferase_(Class_B)"/>
    <property type="match status" value="1"/>
</dbReference>
<dbReference type="CDD" id="cd01335">
    <property type="entry name" value="Radical_SAM"/>
    <property type="match status" value="1"/>
</dbReference>
<dbReference type="InterPro" id="IPR036724">
    <property type="entry name" value="Cobalamin-bd_sf"/>
</dbReference>
<keyword evidence="4" id="KW-0408">Iron</keyword>
<feature type="domain" description="B12-binding" evidence="6">
    <location>
        <begin position="1"/>
        <end position="138"/>
    </location>
</feature>
<evidence type="ECO:0000313" key="9">
    <source>
        <dbReference type="Proteomes" id="UP000219329"/>
    </source>
</evidence>
<evidence type="ECO:0000256" key="2">
    <source>
        <dbReference type="ARBA" id="ARBA00022691"/>
    </source>
</evidence>
<dbReference type="GO" id="GO:0031419">
    <property type="term" value="F:cobalamin binding"/>
    <property type="evidence" value="ECO:0007669"/>
    <property type="project" value="InterPro"/>
</dbReference>
<evidence type="ECO:0000256" key="3">
    <source>
        <dbReference type="ARBA" id="ARBA00022723"/>
    </source>
</evidence>
<dbReference type="EMBL" id="NTJZ01000009">
    <property type="protein sequence ID" value="PDH33324.1"/>
    <property type="molecule type" value="Genomic_DNA"/>
</dbReference>
<dbReference type="InterPro" id="IPR023404">
    <property type="entry name" value="rSAM_horseshoe"/>
</dbReference>
<dbReference type="SFLD" id="SFLDS00029">
    <property type="entry name" value="Radical_SAM"/>
    <property type="match status" value="1"/>
</dbReference>
<dbReference type="Proteomes" id="UP000219329">
    <property type="component" value="Unassembled WGS sequence"/>
</dbReference>
<dbReference type="SUPFAM" id="SSF102114">
    <property type="entry name" value="Radical SAM enzymes"/>
    <property type="match status" value="1"/>
</dbReference>
<evidence type="ECO:0000256" key="4">
    <source>
        <dbReference type="ARBA" id="ARBA00023004"/>
    </source>
</evidence>
<evidence type="ECO:0000313" key="8">
    <source>
        <dbReference type="EMBL" id="PDH33324.1"/>
    </source>
</evidence>
<dbReference type="GO" id="GO:0051539">
    <property type="term" value="F:4 iron, 4 sulfur cluster binding"/>
    <property type="evidence" value="ECO:0007669"/>
    <property type="project" value="UniProtKB-KW"/>
</dbReference>
<feature type="domain" description="Radical SAM core" evidence="7">
    <location>
        <begin position="180"/>
        <end position="416"/>
    </location>
</feature>
<dbReference type="Gene3D" id="3.40.50.280">
    <property type="entry name" value="Cobalamin-binding domain"/>
    <property type="match status" value="1"/>
</dbReference>
<comment type="caution">
    <text evidence="8">The sequence shown here is derived from an EMBL/GenBank/DDBJ whole genome shotgun (WGS) entry which is preliminary data.</text>
</comment>
<dbReference type="InterPro" id="IPR058240">
    <property type="entry name" value="rSAM_sf"/>
</dbReference>
<keyword evidence="3" id="KW-0479">Metal-binding</keyword>
<protein>
    <submittedName>
        <fullName evidence="8">Uncharacterized protein</fullName>
    </submittedName>
</protein>
<dbReference type="PROSITE" id="PS51332">
    <property type="entry name" value="B12_BINDING"/>
    <property type="match status" value="1"/>
</dbReference>
<dbReference type="Pfam" id="PF02310">
    <property type="entry name" value="B12-binding"/>
    <property type="match status" value="1"/>
</dbReference>
<reference evidence="8 9" key="1">
    <citation type="submission" date="2017-08" db="EMBL/GenBank/DDBJ databases">
        <title>Fine stratification of microbial communities through a metagenomic profile of the photic zone.</title>
        <authorList>
            <person name="Haro-Moreno J.M."/>
            <person name="Lopez-Perez M."/>
            <person name="De La Torre J."/>
            <person name="Picazo A."/>
            <person name="Camacho A."/>
            <person name="Rodriguez-Valera F."/>
        </authorList>
    </citation>
    <scope>NUCLEOTIDE SEQUENCE [LARGE SCALE GENOMIC DNA]</scope>
    <source>
        <strain evidence="8">MED-G28</strain>
    </source>
</reference>
<dbReference type="Pfam" id="PF04055">
    <property type="entry name" value="Radical_SAM"/>
    <property type="match status" value="1"/>
</dbReference>
<dbReference type="SFLD" id="SFLDG01082">
    <property type="entry name" value="B12-binding_domain_containing"/>
    <property type="match status" value="1"/>
</dbReference>
<accession>A0A2A5WAJ7</accession>
<dbReference type="InterPro" id="IPR006158">
    <property type="entry name" value="Cobalamin-bd"/>
</dbReference>
<dbReference type="PROSITE" id="PS51918">
    <property type="entry name" value="RADICAL_SAM"/>
    <property type="match status" value="1"/>
</dbReference>